<dbReference type="Proteomes" id="UP000255277">
    <property type="component" value="Unassembled WGS sequence"/>
</dbReference>
<reference evidence="1 2" key="1">
    <citation type="submission" date="2018-06" db="EMBL/GenBank/DDBJ databases">
        <authorList>
            <consortium name="Pathogen Informatics"/>
            <person name="Doyle S."/>
        </authorList>
    </citation>
    <scope>NUCLEOTIDE SEQUENCE [LARGE SCALE GENOMIC DNA]</scope>
    <source>
        <strain evidence="1 2">NCTC12195</strain>
    </source>
</reference>
<proteinExistence type="predicted"/>
<evidence type="ECO:0000313" key="1">
    <source>
        <dbReference type="EMBL" id="SUM31434.1"/>
    </source>
</evidence>
<organism evidence="1 2">
    <name type="scientific">Staphylococcus gallinarum</name>
    <dbReference type="NCBI Taxonomy" id="1293"/>
    <lineage>
        <taxon>Bacteria</taxon>
        <taxon>Bacillati</taxon>
        <taxon>Bacillota</taxon>
        <taxon>Bacilli</taxon>
        <taxon>Bacillales</taxon>
        <taxon>Staphylococcaceae</taxon>
        <taxon>Staphylococcus</taxon>
    </lineage>
</organism>
<evidence type="ECO:0000313" key="2">
    <source>
        <dbReference type="Proteomes" id="UP000255277"/>
    </source>
</evidence>
<protein>
    <submittedName>
        <fullName evidence="1">DNA polymerase III gamma and tau subunits</fullName>
    </submittedName>
</protein>
<gene>
    <name evidence="1" type="ORF">NCTC12195_00848</name>
</gene>
<dbReference type="AlphaFoldDB" id="A0A380FDW8"/>
<sequence>MYKTIATTSVAAEPNNDVLLQRMEQLENELKAIKAQGVSVSGAPQQQTKKISE</sequence>
<accession>A0A380FDW8</accession>
<dbReference type="EMBL" id="UHDK01000001">
    <property type="protein sequence ID" value="SUM31434.1"/>
    <property type="molecule type" value="Genomic_DNA"/>
</dbReference>
<name>A0A380FDW8_STAGA</name>